<sequence length="378" mass="42032">MSMCATRSTCQYPGCNRDVWQGSGGSCSAFCGKGHRDAMQRLNNAEPTQAEPVELCKHCQKRHVYVEGNRTHDFCGKHCSAAYQAANGSSYVQRGSSATTAHICKHPQCQRPVYVGPDGVPSNYCSNGHRMERQDQGEVCLLCSERPKFVDNGKLTDFCSKRCRDDTLGLAPLILSISDDMVSFKDVSQQFKYQWKHDLTAAPDIVNIWKIYSDKAHSDEFYSYKRHIEHKTMIPGGNSKRRWHGTIRSCTLGDDKDQCNLCQNADCSLCSIIRTSFHIAKAGRRTNSGRFAGIYASATSSKADDYVEERGGSPYKAMLLNDVVLGKTIKMRVGNEGLTKPPNGYDSVVGEPGGDLNYDEAIVYQNEAIRPLFLVVYN</sequence>
<organism evidence="2 3">
    <name type="scientific">Daedalea quercina L-15889</name>
    <dbReference type="NCBI Taxonomy" id="1314783"/>
    <lineage>
        <taxon>Eukaryota</taxon>
        <taxon>Fungi</taxon>
        <taxon>Dikarya</taxon>
        <taxon>Basidiomycota</taxon>
        <taxon>Agaricomycotina</taxon>
        <taxon>Agaricomycetes</taxon>
        <taxon>Polyporales</taxon>
        <taxon>Fomitopsis</taxon>
    </lineage>
</organism>
<dbReference type="Gene3D" id="3.90.228.10">
    <property type="match status" value="1"/>
</dbReference>
<proteinExistence type="predicted"/>
<accession>A0A165LRY8</accession>
<dbReference type="AlphaFoldDB" id="A0A165LRY8"/>
<reference evidence="2 3" key="1">
    <citation type="journal article" date="2016" name="Mol. Biol. Evol.">
        <title>Comparative Genomics of Early-Diverging Mushroom-Forming Fungi Provides Insights into the Origins of Lignocellulose Decay Capabilities.</title>
        <authorList>
            <person name="Nagy L.G."/>
            <person name="Riley R."/>
            <person name="Tritt A."/>
            <person name="Adam C."/>
            <person name="Daum C."/>
            <person name="Floudas D."/>
            <person name="Sun H."/>
            <person name="Yadav J.S."/>
            <person name="Pangilinan J."/>
            <person name="Larsson K.H."/>
            <person name="Matsuura K."/>
            <person name="Barry K."/>
            <person name="Labutti K."/>
            <person name="Kuo R."/>
            <person name="Ohm R.A."/>
            <person name="Bhattacharya S.S."/>
            <person name="Shirouzu T."/>
            <person name="Yoshinaga Y."/>
            <person name="Martin F.M."/>
            <person name="Grigoriev I.V."/>
            <person name="Hibbett D.S."/>
        </authorList>
    </citation>
    <scope>NUCLEOTIDE SEQUENCE [LARGE SCALE GENOMIC DNA]</scope>
    <source>
        <strain evidence="2 3">L-15889</strain>
    </source>
</reference>
<name>A0A165LRY8_9APHY</name>
<protein>
    <submittedName>
        <fullName evidence="2">ADP-ribosylation</fullName>
    </submittedName>
</protein>
<dbReference type="PANTHER" id="PTHR31681">
    <property type="entry name" value="C2H2-LIKE ZINC FINGER PROTEIN"/>
    <property type="match status" value="1"/>
</dbReference>
<dbReference type="OrthoDB" id="9514740at2759"/>
<dbReference type="InterPro" id="IPR012317">
    <property type="entry name" value="Poly(ADP-ribose)pol_cat_dom"/>
</dbReference>
<evidence type="ECO:0000313" key="2">
    <source>
        <dbReference type="EMBL" id="KZT64780.1"/>
    </source>
</evidence>
<dbReference type="EMBL" id="KV429119">
    <property type="protein sequence ID" value="KZT64780.1"/>
    <property type="molecule type" value="Genomic_DNA"/>
</dbReference>
<evidence type="ECO:0000259" key="1">
    <source>
        <dbReference type="Pfam" id="PF00644"/>
    </source>
</evidence>
<keyword evidence="3" id="KW-1185">Reference proteome</keyword>
<dbReference type="Proteomes" id="UP000076727">
    <property type="component" value="Unassembled WGS sequence"/>
</dbReference>
<dbReference type="PANTHER" id="PTHR31681:SF3">
    <property type="entry name" value="OS04G0690100 PROTEIN"/>
    <property type="match status" value="1"/>
</dbReference>
<feature type="domain" description="PARP catalytic" evidence="1">
    <location>
        <begin position="270"/>
        <end position="351"/>
    </location>
</feature>
<dbReference type="Pfam" id="PF00644">
    <property type="entry name" value="PARP"/>
    <property type="match status" value="1"/>
</dbReference>
<evidence type="ECO:0000313" key="3">
    <source>
        <dbReference type="Proteomes" id="UP000076727"/>
    </source>
</evidence>
<dbReference type="SUPFAM" id="SSF56399">
    <property type="entry name" value="ADP-ribosylation"/>
    <property type="match status" value="1"/>
</dbReference>
<gene>
    <name evidence="2" type="ORF">DAEQUDRAFT_732231</name>
</gene>
<dbReference type="GO" id="GO:0003950">
    <property type="term" value="F:NAD+ poly-ADP-ribosyltransferase activity"/>
    <property type="evidence" value="ECO:0007669"/>
    <property type="project" value="InterPro"/>
</dbReference>